<evidence type="ECO:0000256" key="3">
    <source>
        <dbReference type="ARBA" id="ARBA00022833"/>
    </source>
</evidence>
<evidence type="ECO:0000256" key="8">
    <source>
        <dbReference type="PIRSR" id="PIRSR602481-2"/>
    </source>
</evidence>
<evidence type="ECO:0000256" key="7">
    <source>
        <dbReference type="PIRSR" id="PIRSR602481-1"/>
    </source>
</evidence>
<feature type="binding site" evidence="7">
    <location>
        <position position="97"/>
    </location>
    <ligand>
        <name>Zn(2+)</name>
        <dbReference type="ChEBI" id="CHEBI:29105"/>
    </ligand>
</feature>
<organism evidence="9 10">
    <name type="scientific">Geobacter pickeringii</name>
    <dbReference type="NCBI Taxonomy" id="345632"/>
    <lineage>
        <taxon>Bacteria</taxon>
        <taxon>Pseudomonadati</taxon>
        <taxon>Thermodesulfobacteriota</taxon>
        <taxon>Desulfuromonadia</taxon>
        <taxon>Geobacterales</taxon>
        <taxon>Geobacteraceae</taxon>
        <taxon>Geobacter</taxon>
    </lineage>
</organism>
<keyword evidence="2" id="KW-0678">Repressor</keyword>
<dbReference type="GO" id="GO:0000976">
    <property type="term" value="F:transcription cis-regulatory region binding"/>
    <property type="evidence" value="ECO:0007669"/>
    <property type="project" value="TreeGrafter"/>
</dbReference>
<dbReference type="GO" id="GO:0008270">
    <property type="term" value="F:zinc ion binding"/>
    <property type="evidence" value="ECO:0007669"/>
    <property type="project" value="TreeGrafter"/>
</dbReference>
<keyword evidence="5" id="KW-0238">DNA-binding</keyword>
<dbReference type="GO" id="GO:1900376">
    <property type="term" value="P:regulation of secondary metabolite biosynthetic process"/>
    <property type="evidence" value="ECO:0007669"/>
    <property type="project" value="TreeGrafter"/>
</dbReference>
<comment type="cofactor">
    <cofactor evidence="7">
        <name>Zn(2+)</name>
        <dbReference type="ChEBI" id="CHEBI:29105"/>
    </cofactor>
    <text evidence="7">Binds 1 zinc ion per subunit.</text>
</comment>
<sequence length="141" mass="16263">MNHHFDALLRDLNLKITPRRRAILDLLADEGGYATPEELWRKLKLRFGRIGLPTVYRNLDELAAGGVLTTILHPDRKLYYYFCDNRSHHHHFVCLSCRRVEDLEFCGLAEIEQRVKGKVVSHIMQVNGYCRDCLAAGEGVQ</sequence>
<evidence type="ECO:0000256" key="4">
    <source>
        <dbReference type="ARBA" id="ARBA00023015"/>
    </source>
</evidence>
<keyword evidence="4" id="KW-0805">Transcription regulation</keyword>
<dbReference type="Pfam" id="PF01475">
    <property type="entry name" value="FUR"/>
    <property type="match status" value="1"/>
</dbReference>
<feature type="binding site" evidence="8">
    <location>
        <position position="88"/>
    </location>
    <ligand>
        <name>Fe cation</name>
        <dbReference type="ChEBI" id="CHEBI:24875"/>
    </ligand>
</feature>
<dbReference type="InterPro" id="IPR043135">
    <property type="entry name" value="Fur_C"/>
</dbReference>
<evidence type="ECO:0000313" key="10">
    <source>
        <dbReference type="Proteomes" id="UP000057609"/>
    </source>
</evidence>
<evidence type="ECO:0000256" key="1">
    <source>
        <dbReference type="ARBA" id="ARBA00007957"/>
    </source>
</evidence>
<keyword evidence="8" id="KW-0408">Iron</keyword>
<dbReference type="RefSeq" id="WP_039740302.1">
    <property type="nucleotide sequence ID" value="NZ_CP009788.1"/>
</dbReference>
<dbReference type="Gene3D" id="3.30.1490.190">
    <property type="match status" value="1"/>
</dbReference>
<feature type="binding site" evidence="7">
    <location>
        <position position="94"/>
    </location>
    <ligand>
        <name>Zn(2+)</name>
        <dbReference type="ChEBI" id="CHEBI:29105"/>
    </ligand>
</feature>
<feature type="binding site" evidence="7">
    <location>
        <position position="130"/>
    </location>
    <ligand>
        <name>Zn(2+)</name>
        <dbReference type="ChEBI" id="CHEBI:29105"/>
    </ligand>
</feature>
<dbReference type="AlphaFoldDB" id="A0A0B5BD03"/>
<dbReference type="STRING" id="345632.GPICK_02725"/>
<dbReference type="Gene3D" id="1.10.10.10">
    <property type="entry name" value="Winged helix-like DNA-binding domain superfamily/Winged helix DNA-binding domain"/>
    <property type="match status" value="1"/>
</dbReference>
<dbReference type="SUPFAM" id="SSF46785">
    <property type="entry name" value="Winged helix' DNA-binding domain"/>
    <property type="match status" value="1"/>
</dbReference>
<dbReference type="CDD" id="cd07153">
    <property type="entry name" value="Fur_like"/>
    <property type="match status" value="1"/>
</dbReference>
<protein>
    <submittedName>
        <fullName evidence="9">Fur family transcriptional regulator</fullName>
    </submittedName>
</protein>
<comment type="cofactor">
    <cofactor evidence="8">
        <name>Mn(2+)</name>
        <dbReference type="ChEBI" id="CHEBI:29035"/>
    </cofactor>
    <cofactor evidence="8">
        <name>Fe(2+)</name>
        <dbReference type="ChEBI" id="CHEBI:29033"/>
    </cofactor>
    <text evidence="8">Binds 1 Mn(2+) or Fe(2+) ion per subunit.</text>
</comment>
<feature type="binding site" evidence="8">
    <location>
        <position position="122"/>
    </location>
    <ligand>
        <name>Fe cation</name>
        <dbReference type="ChEBI" id="CHEBI:24875"/>
    </ligand>
</feature>
<evidence type="ECO:0000256" key="5">
    <source>
        <dbReference type="ARBA" id="ARBA00023125"/>
    </source>
</evidence>
<dbReference type="PANTHER" id="PTHR33202">
    <property type="entry name" value="ZINC UPTAKE REGULATION PROTEIN"/>
    <property type="match status" value="1"/>
</dbReference>
<name>A0A0B5BD03_9BACT</name>
<keyword evidence="10" id="KW-1185">Reference proteome</keyword>
<feature type="binding site" evidence="7">
    <location>
        <position position="133"/>
    </location>
    <ligand>
        <name>Zn(2+)</name>
        <dbReference type="ChEBI" id="CHEBI:29105"/>
    </ligand>
</feature>
<dbReference type="OrthoDB" id="8659436at2"/>
<dbReference type="InterPro" id="IPR036388">
    <property type="entry name" value="WH-like_DNA-bd_sf"/>
</dbReference>
<dbReference type="InterPro" id="IPR036390">
    <property type="entry name" value="WH_DNA-bd_sf"/>
</dbReference>
<dbReference type="PANTHER" id="PTHR33202:SF7">
    <property type="entry name" value="FERRIC UPTAKE REGULATION PROTEIN"/>
    <property type="match status" value="1"/>
</dbReference>
<dbReference type="HOGENOM" id="CLU_096072_4_2_7"/>
<gene>
    <name evidence="9" type="ORF">GPICK_02725</name>
</gene>
<dbReference type="GO" id="GO:0003700">
    <property type="term" value="F:DNA-binding transcription factor activity"/>
    <property type="evidence" value="ECO:0007669"/>
    <property type="project" value="InterPro"/>
</dbReference>
<keyword evidence="6" id="KW-0804">Transcription</keyword>
<dbReference type="EMBL" id="CP009788">
    <property type="protein sequence ID" value="AJE02435.1"/>
    <property type="molecule type" value="Genomic_DNA"/>
</dbReference>
<keyword evidence="7" id="KW-0479">Metal-binding</keyword>
<dbReference type="InterPro" id="IPR002481">
    <property type="entry name" value="FUR"/>
</dbReference>
<proteinExistence type="inferred from homology"/>
<evidence type="ECO:0000256" key="6">
    <source>
        <dbReference type="ARBA" id="ARBA00023163"/>
    </source>
</evidence>
<keyword evidence="3 7" id="KW-0862">Zinc</keyword>
<evidence type="ECO:0000256" key="2">
    <source>
        <dbReference type="ARBA" id="ARBA00022491"/>
    </source>
</evidence>
<comment type="similarity">
    <text evidence="1">Belongs to the Fur family.</text>
</comment>
<dbReference type="GO" id="GO:0045892">
    <property type="term" value="P:negative regulation of DNA-templated transcription"/>
    <property type="evidence" value="ECO:0007669"/>
    <property type="project" value="TreeGrafter"/>
</dbReference>
<dbReference type="KEGG" id="gpi:GPICK_02725"/>
<dbReference type="Proteomes" id="UP000057609">
    <property type="component" value="Chromosome"/>
</dbReference>
<reference evidence="9 10" key="1">
    <citation type="journal article" date="2015" name="Genome Announc.">
        <title>Complete Genome of Geobacter pickeringii G13T, a Metal-Reducing Isolate from Sedimentary Kaolin Deposits.</title>
        <authorList>
            <person name="Badalamenti J.P."/>
            <person name="Bond D.R."/>
        </authorList>
    </citation>
    <scope>NUCLEOTIDE SEQUENCE [LARGE SCALE GENOMIC DNA]</scope>
    <source>
        <strain evidence="9 10">G13</strain>
    </source>
</reference>
<evidence type="ECO:0000313" key="9">
    <source>
        <dbReference type="EMBL" id="AJE02435.1"/>
    </source>
</evidence>
<accession>A0A0B5BD03</accession>